<feature type="transmembrane region" description="Helical" evidence="5">
    <location>
        <begin position="50"/>
        <end position="70"/>
    </location>
</feature>
<dbReference type="Gene3D" id="1.20.1250.20">
    <property type="entry name" value="MFS general substrate transporter like domains"/>
    <property type="match status" value="1"/>
</dbReference>
<dbReference type="Proteomes" id="UP000183365">
    <property type="component" value="Unassembled WGS sequence"/>
</dbReference>
<evidence type="ECO:0000256" key="3">
    <source>
        <dbReference type="ARBA" id="ARBA00022989"/>
    </source>
</evidence>
<dbReference type="PANTHER" id="PTHR23508">
    <property type="entry name" value="CARBOXYLIC ACID TRANSPORTER PROTEIN HOMOLOG"/>
    <property type="match status" value="1"/>
</dbReference>
<feature type="transmembrane region" description="Helical" evidence="5">
    <location>
        <begin position="224"/>
        <end position="242"/>
    </location>
</feature>
<feature type="transmembrane region" description="Helical" evidence="5">
    <location>
        <begin position="414"/>
        <end position="436"/>
    </location>
</feature>
<dbReference type="SUPFAM" id="SSF103473">
    <property type="entry name" value="MFS general substrate transporter"/>
    <property type="match status" value="1"/>
</dbReference>
<organism evidence="7 8">
    <name type="scientific">Hanseniaspora guilliermondii</name>
    <dbReference type="NCBI Taxonomy" id="56406"/>
    <lineage>
        <taxon>Eukaryota</taxon>
        <taxon>Fungi</taxon>
        <taxon>Dikarya</taxon>
        <taxon>Ascomycota</taxon>
        <taxon>Saccharomycotina</taxon>
        <taxon>Saccharomycetes</taxon>
        <taxon>Saccharomycodales</taxon>
        <taxon>Saccharomycodaceae</taxon>
        <taxon>Hanseniaspora</taxon>
    </lineage>
</organism>
<dbReference type="GO" id="GO:0015355">
    <property type="term" value="F:secondary active monocarboxylate transmembrane transporter activity"/>
    <property type="evidence" value="ECO:0007669"/>
    <property type="project" value="TreeGrafter"/>
</dbReference>
<dbReference type="InterPro" id="IPR020846">
    <property type="entry name" value="MFS_dom"/>
</dbReference>
<comment type="subcellular location">
    <subcellularLocation>
        <location evidence="1">Membrane</location>
        <topology evidence="1">Multi-pass membrane protein</topology>
    </subcellularLocation>
</comment>
<evidence type="ECO:0000313" key="7">
    <source>
        <dbReference type="EMBL" id="SGZ39961.1"/>
    </source>
</evidence>
<dbReference type="InterPro" id="IPR036259">
    <property type="entry name" value="MFS_trans_sf"/>
</dbReference>
<dbReference type="InterPro" id="IPR011701">
    <property type="entry name" value="MFS"/>
</dbReference>
<dbReference type="GO" id="GO:0005886">
    <property type="term" value="C:plasma membrane"/>
    <property type="evidence" value="ECO:0007669"/>
    <property type="project" value="TreeGrafter"/>
</dbReference>
<dbReference type="AlphaFoldDB" id="A0A1L0CND0"/>
<keyword evidence="2 5" id="KW-0812">Transmembrane</keyword>
<keyword evidence="3 5" id="KW-1133">Transmembrane helix</keyword>
<feature type="domain" description="Major facilitator superfamily (MFS) profile" evidence="6">
    <location>
        <begin position="49"/>
        <end position="475"/>
    </location>
</feature>
<feature type="transmembrane region" description="Helical" evidence="5">
    <location>
        <begin position="116"/>
        <end position="136"/>
    </location>
</feature>
<evidence type="ECO:0000313" key="8">
    <source>
        <dbReference type="Proteomes" id="UP000183365"/>
    </source>
</evidence>
<keyword evidence="4 5" id="KW-0472">Membrane</keyword>
<dbReference type="OrthoDB" id="5296287at2759"/>
<evidence type="ECO:0000256" key="2">
    <source>
        <dbReference type="ARBA" id="ARBA00022692"/>
    </source>
</evidence>
<evidence type="ECO:0000256" key="4">
    <source>
        <dbReference type="ARBA" id="ARBA00023136"/>
    </source>
</evidence>
<feature type="transmembrane region" description="Helical" evidence="5">
    <location>
        <begin position="143"/>
        <end position="164"/>
    </location>
</feature>
<dbReference type="PROSITE" id="PS50850">
    <property type="entry name" value="MFS"/>
    <property type="match status" value="1"/>
</dbReference>
<proteinExistence type="predicted"/>
<feature type="transmembrane region" description="Helical" evidence="5">
    <location>
        <begin position="331"/>
        <end position="350"/>
    </location>
</feature>
<feature type="transmembrane region" description="Helical" evidence="5">
    <location>
        <begin position="448"/>
        <end position="471"/>
    </location>
</feature>
<gene>
    <name evidence="7" type="ORF">HGUI_02161</name>
</gene>
<keyword evidence="8" id="KW-1185">Reference proteome</keyword>
<evidence type="ECO:0000256" key="1">
    <source>
        <dbReference type="ARBA" id="ARBA00004141"/>
    </source>
</evidence>
<sequence>MTENIFTAINKHVHKSLTTIVPTKRQFKKRIERYPLNPFPIFKKLNHLQLQFFFLGFYLWILDSASFFCVSLTTKSLSEYYHESIVDVNQGIMYSLFLRVVGSIIFGTINDAFSRKYTYILICTLLCAIQVSTPFCKNWHTFLLTRCLFGMILGSSFNVGFVTANENLVIDEEHDPLDDKKERVKLNTSLFQSLFQNAYPLGYLIAQGAATRWASDNVSDWKNLFYFTAALCPVAIIWRFLLPESPKFVENKKLKLDNKHRDLETGSIVSGALGSDSFFKGLFKTIGKYWDKLFYQCCIMIAFCYTSHGSQDLFVTLLTSLGYSKEKKSNINIIANVGAIAGGTIGGYVSNYLSIRFTILIGIVIGCGVIYPWGYVDTYKDLSSFWLQFAVQFGFANTPRYLHLLNSYGDMPQYATIFIGTAYQVGTLASAPASTIQSKIAAKNNDNYSATMSIFLAIVFVILFIITMFGIDNDPILNEDDSEYQAKLNITNESLEKNSDEEKSPGEVEAIETISSNSIGIQKALNI</sequence>
<dbReference type="VEuPathDB" id="FungiDB:HGUI_02161"/>
<dbReference type="PANTHER" id="PTHR23508:SF10">
    <property type="entry name" value="CARBOXYLIC ACID TRANSPORTER PROTEIN HOMOLOG"/>
    <property type="match status" value="1"/>
</dbReference>
<feature type="transmembrane region" description="Helical" evidence="5">
    <location>
        <begin position="293"/>
        <end position="311"/>
    </location>
</feature>
<evidence type="ECO:0000256" key="5">
    <source>
        <dbReference type="SAM" id="Phobius"/>
    </source>
</evidence>
<evidence type="ECO:0000259" key="6">
    <source>
        <dbReference type="PROSITE" id="PS50850"/>
    </source>
</evidence>
<dbReference type="Pfam" id="PF07690">
    <property type="entry name" value="MFS_1"/>
    <property type="match status" value="1"/>
</dbReference>
<reference evidence="8" key="1">
    <citation type="submission" date="2016-11" db="EMBL/GenBank/DDBJ databases">
        <authorList>
            <person name="Guldener U."/>
        </authorList>
    </citation>
    <scope>NUCLEOTIDE SEQUENCE [LARGE SCALE GENOMIC DNA]</scope>
</reference>
<dbReference type="GO" id="GO:0035879">
    <property type="term" value="P:plasma membrane lactate transport"/>
    <property type="evidence" value="ECO:0007669"/>
    <property type="project" value="TreeGrafter"/>
</dbReference>
<dbReference type="EMBL" id="FQNF01000035">
    <property type="protein sequence ID" value="SGZ39961.1"/>
    <property type="molecule type" value="Genomic_DNA"/>
</dbReference>
<accession>A0A1L0CND0</accession>
<name>A0A1L0CND0_9ASCO</name>
<feature type="transmembrane region" description="Helical" evidence="5">
    <location>
        <begin position="357"/>
        <end position="376"/>
    </location>
</feature>
<protein>
    <recommendedName>
        <fullName evidence="6">Major facilitator superfamily (MFS) profile domain-containing protein</fullName>
    </recommendedName>
</protein>